<dbReference type="AlphaFoldDB" id="A0A2J6RFE8"/>
<evidence type="ECO:0000256" key="2">
    <source>
        <dbReference type="ARBA" id="ARBA00022692"/>
    </source>
</evidence>
<feature type="transmembrane region" description="Helical" evidence="7">
    <location>
        <begin position="23"/>
        <end position="45"/>
    </location>
</feature>
<dbReference type="Pfam" id="PF20684">
    <property type="entry name" value="Fung_rhodopsin"/>
    <property type="match status" value="1"/>
</dbReference>
<feature type="transmembrane region" description="Helical" evidence="7">
    <location>
        <begin position="254"/>
        <end position="279"/>
    </location>
</feature>
<feature type="region of interest" description="Disordered" evidence="6">
    <location>
        <begin position="305"/>
        <end position="357"/>
    </location>
</feature>
<dbReference type="GO" id="GO:0016020">
    <property type="term" value="C:membrane"/>
    <property type="evidence" value="ECO:0007669"/>
    <property type="project" value="UniProtKB-SubCell"/>
</dbReference>
<evidence type="ECO:0000313" key="9">
    <source>
        <dbReference type="EMBL" id="PMD37203.1"/>
    </source>
</evidence>
<name>A0A2J6RFE8_HYAVF</name>
<comment type="subcellular location">
    <subcellularLocation>
        <location evidence="1">Membrane</location>
        <topology evidence="1">Multi-pass membrane protein</topology>
    </subcellularLocation>
</comment>
<feature type="domain" description="Rhodopsin" evidence="8">
    <location>
        <begin position="41"/>
        <end position="283"/>
    </location>
</feature>
<reference evidence="9 10" key="1">
    <citation type="submission" date="2016-04" db="EMBL/GenBank/DDBJ databases">
        <title>A degradative enzymes factory behind the ericoid mycorrhizal symbiosis.</title>
        <authorList>
            <consortium name="DOE Joint Genome Institute"/>
            <person name="Martino E."/>
            <person name="Morin E."/>
            <person name="Grelet G."/>
            <person name="Kuo A."/>
            <person name="Kohler A."/>
            <person name="Daghino S."/>
            <person name="Barry K."/>
            <person name="Choi C."/>
            <person name="Cichocki N."/>
            <person name="Clum A."/>
            <person name="Copeland A."/>
            <person name="Hainaut M."/>
            <person name="Haridas S."/>
            <person name="Labutti K."/>
            <person name="Lindquist E."/>
            <person name="Lipzen A."/>
            <person name="Khouja H.-R."/>
            <person name="Murat C."/>
            <person name="Ohm R."/>
            <person name="Olson A."/>
            <person name="Spatafora J."/>
            <person name="Veneault-Fourrey C."/>
            <person name="Henrissat B."/>
            <person name="Grigoriev I."/>
            <person name="Martin F."/>
            <person name="Perotto S."/>
        </authorList>
    </citation>
    <scope>NUCLEOTIDE SEQUENCE [LARGE SCALE GENOMIC DNA]</scope>
    <source>
        <strain evidence="9 10">F</strain>
    </source>
</reference>
<protein>
    <recommendedName>
        <fullName evidence="8">Rhodopsin domain-containing protein</fullName>
    </recommendedName>
</protein>
<dbReference type="PANTHER" id="PTHR33048:SF129">
    <property type="entry name" value="INTEGRAL MEMBRANE PROTEIN-RELATED"/>
    <property type="match status" value="1"/>
</dbReference>
<feature type="compositionally biased region" description="Basic and acidic residues" evidence="6">
    <location>
        <begin position="344"/>
        <end position="357"/>
    </location>
</feature>
<evidence type="ECO:0000256" key="7">
    <source>
        <dbReference type="SAM" id="Phobius"/>
    </source>
</evidence>
<keyword evidence="3 7" id="KW-1133">Transmembrane helix</keyword>
<feature type="transmembrane region" description="Helical" evidence="7">
    <location>
        <begin position="100"/>
        <end position="124"/>
    </location>
</feature>
<evidence type="ECO:0000256" key="4">
    <source>
        <dbReference type="ARBA" id="ARBA00023136"/>
    </source>
</evidence>
<dbReference type="InterPro" id="IPR049326">
    <property type="entry name" value="Rhodopsin_dom_fungi"/>
</dbReference>
<keyword evidence="4 7" id="KW-0472">Membrane</keyword>
<evidence type="ECO:0000256" key="5">
    <source>
        <dbReference type="ARBA" id="ARBA00038359"/>
    </source>
</evidence>
<dbReference type="PANTHER" id="PTHR33048">
    <property type="entry name" value="PTH11-LIKE INTEGRAL MEMBRANE PROTEIN (AFU_ORTHOLOGUE AFUA_5G11245)"/>
    <property type="match status" value="1"/>
</dbReference>
<keyword evidence="10" id="KW-1185">Reference proteome</keyword>
<organism evidence="9 10">
    <name type="scientific">Hyaloscypha variabilis (strain UAMH 11265 / GT02V1 / F)</name>
    <name type="common">Meliniomyces variabilis</name>
    <dbReference type="NCBI Taxonomy" id="1149755"/>
    <lineage>
        <taxon>Eukaryota</taxon>
        <taxon>Fungi</taxon>
        <taxon>Dikarya</taxon>
        <taxon>Ascomycota</taxon>
        <taxon>Pezizomycotina</taxon>
        <taxon>Leotiomycetes</taxon>
        <taxon>Helotiales</taxon>
        <taxon>Hyaloscyphaceae</taxon>
        <taxon>Hyaloscypha</taxon>
        <taxon>Hyaloscypha variabilis</taxon>
    </lineage>
</organism>
<evidence type="ECO:0000256" key="6">
    <source>
        <dbReference type="SAM" id="MobiDB-lite"/>
    </source>
</evidence>
<accession>A0A2J6RFE8</accession>
<dbReference type="OrthoDB" id="5278984at2759"/>
<evidence type="ECO:0000313" key="10">
    <source>
        <dbReference type="Proteomes" id="UP000235786"/>
    </source>
</evidence>
<sequence length="357" mass="38358">MAAASLDPTLVPISDAAHHAARVYLGVTIPLYAIALSTIVARIAFKLRSSVRLGLDDYLIIISFVLATGDWILLTIAVAWCTPYSLKFTTSFTSQQSIKLSVIAIPFWGFSIGFIKLSVAVLLLRFQHSRPWRLVLYALISILAFVTLGSFLFAILQCIPLSAVWDPTGPSAVGAKCVGPNPARVVPTFVGSFSIATDLVLSLFPLTFILTLRRPAIEKVLVSCLMAVGLTASAASIMRVVVLLKWVNDRDGMFVGFTINTLAATEMLIGSIAACLPCLKSTVQGLLIRCGVDFSSADEDLPSFVRGGDGRGGRRGSFGEVRMEDGKKWSESEASGRSAATATDTERVFEGTRDSLE</sequence>
<feature type="transmembrane region" description="Helical" evidence="7">
    <location>
        <begin position="57"/>
        <end position="80"/>
    </location>
</feature>
<feature type="compositionally biased region" description="Polar residues" evidence="6">
    <location>
        <begin position="332"/>
        <end position="343"/>
    </location>
</feature>
<keyword evidence="2 7" id="KW-0812">Transmembrane</keyword>
<dbReference type="InterPro" id="IPR052337">
    <property type="entry name" value="SAT4-like"/>
</dbReference>
<evidence type="ECO:0000256" key="1">
    <source>
        <dbReference type="ARBA" id="ARBA00004141"/>
    </source>
</evidence>
<dbReference type="EMBL" id="KZ613949">
    <property type="protein sequence ID" value="PMD37203.1"/>
    <property type="molecule type" value="Genomic_DNA"/>
</dbReference>
<gene>
    <name evidence="9" type="ORF">L207DRAFT_72035</name>
</gene>
<feature type="transmembrane region" description="Helical" evidence="7">
    <location>
        <begin position="185"/>
        <end position="208"/>
    </location>
</feature>
<evidence type="ECO:0000256" key="3">
    <source>
        <dbReference type="ARBA" id="ARBA00022989"/>
    </source>
</evidence>
<proteinExistence type="inferred from homology"/>
<dbReference type="Proteomes" id="UP000235786">
    <property type="component" value="Unassembled WGS sequence"/>
</dbReference>
<comment type="similarity">
    <text evidence="5">Belongs to the SAT4 family.</text>
</comment>
<feature type="transmembrane region" description="Helical" evidence="7">
    <location>
        <begin position="220"/>
        <end position="242"/>
    </location>
</feature>
<feature type="transmembrane region" description="Helical" evidence="7">
    <location>
        <begin position="136"/>
        <end position="165"/>
    </location>
</feature>
<evidence type="ECO:0000259" key="8">
    <source>
        <dbReference type="Pfam" id="PF20684"/>
    </source>
</evidence>
<feature type="compositionally biased region" description="Basic and acidic residues" evidence="6">
    <location>
        <begin position="321"/>
        <end position="331"/>
    </location>
</feature>